<evidence type="ECO:0000256" key="1">
    <source>
        <dbReference type="SAM" id="Phobius"/>
    </source>
</evidence>
<keyword evidence="3" id="KW-1185">Reference proteome</keyword>
<name>A0ABN7AG40_9HEMI</name>
<proteinExistence type="predicted"/>
<sequence length="121" mass="13333">MSNRQLRETDVLSTIRAVGTLRITSPRSRSKVGIVTIRMSFRSGILLQFVAFVGMNSAFMWDGFSHGSKSPCVRRSGTTRSAISSLSSPVSAISVGMTPFAWFTIWVFTSWRVTIKVGNIP</sequence>
<keyword evidence="1" id="KW-0472">Membrane</keyword>
<dbReference type="EMBL" id="AP028910">
    <property type="protein sequence ID" value="BES91228.1"/>
    <property type="molecule type" value="Genomic_DNA"/>
</dbReference>
<organism evidence="2 3">
    <name type="scientific">Nesidiocoris tenuis</name>
    <dbReference type="NCBI Taxonomy" id="355587"/>
    <lineage>
        <taxon>Eukaryota</taxon>
        <taxon>Metazoa</taxon>
        <taxon>Ecdysozoa</taxon>
        <taxon>Arthropoda</taxon>
        <taxon>Hexapoda</taxon>
        <taxon>Insecta</taxon>
        <taxon>Pterygota</taxon>
        <taxon>Neoptera</taxon>
        <taxon>Paraneoptera</taxon>
        <taxon>Hemiptera</taxon>
        <taxon>Heteroptera</taxon>
        <taxon>Panheteroptera</taxon>
        <taxon>Cimicomorpha</taxon>
        <taxon>Miridae</taxon>
        <taxon>Dicyphina</taxon>
        <taxon>Nesidiocoris</taxon>
    </lineage>
</organism>
<keyword evidence="1" id="KW-1133">Transmembrane helix</keyword>
<protein>
    <submittedName>
        <fullName evidence="2">Uncharacterized protein</fullName>
    </submittedName>
</protein>
<feature type="transmembrane region" description="Helical" evidence="1">
    <location>
        <begin position="90"/>
        <end position="108"/>
    </location>
</feature>
<feature type="transmembrane region" description="Helical" evidence="1">
    <location>
        <begin position="39"/>
        <end position="61"/>
    </location>
</feature>
<gene>
    <name evidence="2" type="ORF">NTJ_04036</name>
</gene>
<evidence type="ECO:0000313" key="3">
    <source>
        <dbReference type="Proteomes" id="UP001307889"/>
    </source>
</evidence>
<reference evidence="2 3" key="1">
    <citation type="submission" date="2023-09" db="EMBL/GenBank/DDBJ databases">
        <title>Nesidiocoris tenuis whole genome shotgun sequence.</title>
        <authorList>
            <person name="Shibata T."/>
            <person name="Shimoda M."/>
            <person name="Kobayashi T."/>
            <person name="Uehara T."/>
        </authorList>
    </citation>
    <scope>NUCLEOTIDE SEQUENCE [LARGE SCALE GENOMIC DNA]</scope>
    <source>
        <strain evidence="2 3">Japan</strain>
    </source>
</reference>
<evidence type="ECO:0000313" key="2">
    <source>
        <dbReference type="EMBL" id="BES91228.1"/>
    </source>
</evidence>
<accession>A0ABN7AG40</accession>
<keyword evidence="1" id="KW-0812">Transmembrane</keyword>
<dbReference type="Proteomes" id="UP001307889">
    <property type="component" value="Chromosome 2"/>
</dbReference>